<name>Q39MJ1_BURL3</name>
<dbReference type="KEGG" id="bur:Bcep18194_C7281"/>
<organism evidence="1 2">
    <name type="scientific">Burkholderia lata (strain ATCC 17760 / DSM 23089 / LMG 22485 / NCIMB 9086 / R18194 / 383)</name>
    <dbReference type="NCBI Taxonomy" id="482957"/>
    <lineage>
        <taxon>Bacteria</taxon>
        <taxon>Pseudomonadati</taxon>
        <taxon>Pseudomonadota</taxon>
        <taxon>Betaproteobacteria</taxon>
        <taxon>Burkholderiales</taxon>
        <taxon>Burkholderiaceae</taxon>
        <taxon>Burkholderia</taxon>
        <taxon>Burkholderia cepacia complex</taxon>
    </lineage>
</organism>
<protein>
    <submittedName>
        <fullName evidence="1">Uncharacterized protein</fullName>
    </submittedName>
</protein>
<keyword evidence="2" id="KW-1185">Reference proteome</keyword>
<reference evidence="1" key="1">
    <citation type="submission" date="2009-01" db="EMBL/GenBank/DDBJ databases">
        <title>Complete sequence of chromosome 3 of Burkholderia sp. 383.</title>
        <authorList>
            <consortium name="US DOE Joint Genome Institute"/>
            <person name="Copeland A."/>
            <person name="Lucas S."/>
            <person name="Lapidus A."/>
            <person name="Barry K."/>
            <person name="Detter J.C."/>
            <person name="Glavina T."/>
            <person name="Hammon N."/>
            <person name="Israni S."/>
            <person name="Pitluck S."/>
            <person name="Chain P."/>
            <person name="Malfatti S."/>
            <person name="Shin M."/>
            <person name="Vergez L."/>
            <person name="Schmutz J."/>
            <person name="Larimer F."/>
            <person name="Land M."/>
            <person name="Kyrpides N."/>
            <person name="Lykidis A."/>
            <person name="Richardson P."/>
        </authorList>
    </citation>
    <scope>NUCLEOTIDE SEQUENCE</scope>
    <source>
        <strain evidence="1">383</strain>
    </source>
</reference>
<sequence length="129" mass="14752">MERRRRMKVSLATERLADANVKAGVADCRTDTAQKRRTENCAPNMRVAREAARDSANAEDAALWRWFAELLDDRRIRWCHSGRGWLISVDHRHVATGAQFDQAMRIAKANVEADDIEHAGAARKRKRIQ</sequence>
<dbReference type="Proteomes" id="UP000002705">
    <property type="component" value="Chromosome 3"/>
</dbReference>
<dbReference type="AlphaFoldDB" id="Q39MJ1"/>
<accession>Q39MJ1</accession>
<dbReference type="EMBL" id="CP000150">
    <property type="protein sequence ID" value="ABB06325.1"/>
    <property type="molecule type" value="Genomic_DNA"/>
</dbReference>
<dbReference type="PATRIC" id="fig|482957.22.peg.7860"/>
<evidence type="ECO:0000313" key="1">
    <source>
        <dbReference type="EMBL" id="ABB06325.1"/>
    </source>
</evidence>
<gene>
    <name evidence="1" type="ordered locus">Bcep18194_C7281</name>
</gene>
<evidence type="ECO:0000313" key="2">
    <source>
        <dbReference type="Proteomes" id="UP000002705"/>
    </source>
</evidence>
<proteinExistence type="predicted"/>
<dbReference type="HOGENOM" id="CLU_1944666_0_0_4"/>